<evidence type="ECO:0000313" key="4">
    <source>
        <dbReference type="Proteomes" id="UP001151582"/>
    </source>
</evidence>
<comment type="caution">
    <text evidence="3">The sequence shown here is derived from an EMBL/GenBank/DDBJ whole genome shotgun (WGS) entry which is preliminary data.</text>
</comment>
<dbReference type="EMBL" id="JANBQB010000007">
    <property type="protein sequence ID" value="KAJ1984958.1"/>
    <property type="molecule type" value="Genomic_DNA"/>
</dbReference>
<feature type="compositionally biased region" description="Low complexity" evidence="1">
    <location>
        <begin position="124"/>
        <end position="141"/>
    </location>
</feature>
<evidence type="ECO:0000256" key="2">
    <source>
        <dbReference type="SAM" id="SignalP"/>
    </source>
</evidence>
<keyword evidence="2" id="KW-0732">Signal</keyword>
<sequence>MMMKSTLVLFALAAVASAQNNSTESDSAAPAVPTYTPSAEEQCTISKKCGTDMNCIAGCYNVPNPTEQQTNVTSECFLKCPETGSDVESCRSKCVNENYMPSSSDSSSSSDKSDKKDGDKKKGNGSASDDSSATGDDSDESGAAHVVASLALALPALAAVSQLL</sequence>
<evidence type="ECO:0000256" key="1">
    <source>
        <dbReference type="SAM" id="MobiDB-lite"/>
    </source>
</evidence>
<keyword evidence="4" id="KW-1185">Reference proteome</keyword>
<reference evidence="3" key="1">
    <citation type="submission" date="2022-07" db="EMBL/GenBank/DDBJ databases">
        <title>Phylogenomic reconstructions and comparative analyses of Kickxellomycotina fungi.</title>
        <authorList>
            <person name="Reynolds N.K."/>
            <person name="Stajich J.E."/>
            <person name="Barry K."/>
            <person name="Grigoriev I.V."/>
            <person name="Crous P."/>
            <person name="Smith M.E."/>
        </authorList>
    </citation>
    <scope>NUCLEOTIDE SEQUENCE</scope>
    <source>
        <strain evidence="3">RSA 567</strain>
    </source>
</reference>
<dbReference type="OrthoDB" id="5597238at2759"/>
<name>A0A9W8EBZ0_9FUNG</name>
<protein>
    <submittedName>
        <fullName evidence="3">Uncharacterized protein</fullName>
    </submittedName>
</protein>
<dbReference type="AlphaFoldDB" id="A0A9W8EBZ0"/>
<organism evidence="3 4">
    <name type="scientific">Dimargaris verticillata</name>
    <dbReference type="NCBI Taxonomy" id="2761393"/>
    <lineage>
        <taxon>Eukaryota</taxon>
        <taxon>Fungi</taxon>
        <taxon>Fungi incertae sedis</taxon>
        <taxon>Zoopagomycota</taxon>
        <taxon>Kickxellomycotina</taxon>
        <taxon>Dimargaritomycetes</taxon>
        <taxon>Dimargaritales</taxon>
        <taxon>Dimargaritaceae</taxon>
        <taxon>Dimargaris</taxon>
    </lineage>
</organism>
<proteinExistence type="predicted"/>
<dbReference type="Proteomes" id="UP001151582">
    <property type="component" value="Unassembled WGS sequence"/>
</dbReference>
<feature type="signal peptide" evidence="2">
    <location>
        <begin position="1"/>
        <end position="18"/>
    </location>
</feature>
<feature type="region of interest" description="Disordered" evidence="1">
    <location>
        <begin position="97"/>
        <end position="141"/>
    </location>
</feature>
<feature type="chain" id="PRO_5040805409" evidence="2">
    <location>
        <begin position="19"/>
        <end position="164"/>
    </location>
</feature>
<feature type="compositionally biased region" description="Basic and acidic residues" evidence="1">
    <location>
        <begin position="111"/>
        <end position="122"/>
    </location>
</feature>
<gene>
    <name evidence="3" type="ORF">H4R34_000301</name>
</gene>
<evidence type="ECO:0000313" key="3">
    <source>
        <dbReference type="EMBL" id="KAJ1984958.1"/>
    </source>
</evidence>
<accession>A0A9W8EBZ0</accession>